<evidence type="ECO:0000256" key="1">
    <source>
        <dbReference type="ARBA" id="ARBA00004141"/>
    </source>
</evidence>
<feature type="transmembrane region" description="Helical" evidence="8">
    <location>
        <begin position="439"/>
        <end position="460"/>
    </location>
</feature>
<dbReference type="GO" id="GO:0016471">
    <property type="term" value="C:vacuolar proton-transporting V-type ATPase complex"/>
    <property type="evidence" value="ECO:0007669"/>
    <property type="project" value="TreeGrafter"/>
</dbReference>
<dbReference type="GO" id="GO:0033179">
    <property type="term" value="C:proton-transporting V-type ATPase, V0 domain"/>
    <property type="evidence" value="ECO:0007669"/>
    <property type="project" value="InterPro"/>
</dbReference>
<evidence type="ECO:0000256" key="7">
    <source>
        <dbReference type="ARBA" id="ARBA00023136"/>
    </source>
</evidence>
<accession>A0A7X2P7Y1</accession>
<gene>
    <name evidence="9" type="ORF">FYJ60_06085</name>
</gene>
<dbReference type="GO" id="GO:0051117">
    <property type="term" value="F:ATPase binding"/>
    <property type="evidence" value="ECO:0007669"/>
    <property type="project" value="TreeGrafter"/>
</dbReference>
<proteinExistence type="inferred from homology"/>
<name>A0A7X2P7Y1_9FIRM</name>
<organism evidence="9 10">
    <name type="scientific">Bilifractor porci</name>
    <dbReference type="NCBI Taxonomy" id="2606636"/>
    <lineage>
        <taxon>Bacteria</taxon>
        <taxon>Bacillati</taxon>
        <taxon>Bacillota</taxon>
        <taxon>Clostridia</taxon>
        <taxon>Lachnospirales</taxon>
        <taxon>Lachnospiraceae</taxon>
        <taxon>Bilifractor</taxon>
    </lineage>
</organism>
<evidence type="ECO:0000256" key="5">
    <source>
        <dbReference type="ARBA" id="ARBA00022989"/>
    </source>
</evidence>
<keyword evidence="6" id="KW-0406">Ion transport</keyword>
<dbReference type="EMBL" id="VUMV01000003">
    <property type="protein sequence ID" value="MST81882.1"/>
    <property type="molecule type" value="Genomic_DNA"/>
</dbReference>
<feature type="transmembrane region" description="Helical" evidence="8">
    <location>
        <begin position="598"/>
        <end position="618"/>
    </location>
</feature>
<evidence type="ECO:0000256" key="8">
    <source>
        <dbReference type="SAM" id="Phobius"/>
    </source>
</evidence>
<evidence type="ECO:0000313" key="10">
    <source>
        <dbReference type="Proteomes" id="UP000466864"/>
    </source>
</evidence>
<dbReference type="PANTHER" id="PTHR11629:SF63">
    <property type="entry name" value="V-TYPE PROTON ATPASE SUBUNIT A"/>
    <property type="match status" value="1"/>
</dbReference>
<reference evidence="9 10" key="1">
    <citation type="submission" date="2019-08" db="EMBL/GenBank/DDBJ databases">
        <title>In-depth cultivation of the pig gut microbiome towards novel bacterial diversity and tailored functional studies.</title>
        <authorList>
            <person name="Wylensek D."/>
            <person name="Hitch T.C.A."/>
            <person name="Clavel T."/>
        </authorList>
    </citation>
    <scope>NUCLEOTIDE SEQUENCE [LARGE SCALE GENOMIC DNA]</scope>
    <source>
        <strain evidence="9 10">Oil+RF-744-WCA-WT-13</strain>
    </source>
</reference>
<feature type="transmembrane region" description="Helical" evidence="8">
    <location>
        <begin position="501"/>
        <end position="521"/>
    </location>
</feature>
<evidence type="ECO:0000256" key="4">
    <source>
        <dbReference type="ARBA" id="ARBA00022692"/>
    </source>
</evidence>
<feature type="transmembrane region" description="Helical" evidence="8">
    <location>
        <begin position="387"/>
        <end position="408"/>
    </location>
</feature>
<dbReference type="Pfam" id="PF01496">
    <property type="entry name" value="V_ATPase_I"/>
    <property type="match status" value="2"/>
</dbReference>
<dbReference type="AlphaFoldDB" id="A0A7X2P7Y1"/>
<comment type="subcellular location">
    <subcellularLocation>
        <location evidence="1">Membrane</location>
        <topology evidence="1">Multi-pass membrane protein</topology>
    </subcellularLocation>
</comment>
<evidence type="ECO:0000313" key="9">
    <source>
        <dbReference type="EMBL" id="MST81882.1"/>
    </source>
</evidence>
<dbReference type="Proteomes" id="UP000466864">
    <property type="component" value="Unassembled WGS sequence"/>
</dbReference>
<dbReference type="InterPro" id="IPR002490">
    <property type="entry name" value="V-ATPase_116kDa_su"/>
</dbReference>
<feature type="transmembrane region" description="Helical" evidence="8">
    <location>
        <begin position="565"/>
        <end position="586"/>
    </location>
</feature>
<comment type="caution">
    <text evidence="9">The sequence shown here is derived from an EMBL/GenBank/DDBJ whole genome shotgun (WGS) entry which is preliminary data.</text>
</comment>
<feature type="transmembrane region" description="Helical" evidence="8">
    <location>
        <begin position="472"/>
        <end position="495"/>
    </location>
</feature>
<dbReference type="PANTHER" id="PTHR11629">
    <property type="entry name" value="VACUOLAR PROTON ATPASES"/>
    <property type="match status" value="1"/>
</dbReference>
<keyword evidence="3" id="KW-0813">Transport</keyword>
<keyword evidence="7 8" id="KW-0472">Membrane</keyword>
<keyword evidence="10" id="KW-1185">Reference proteome</keyword>
<dbReference type="RefSeq" id="WP_154457786.1">
    <property type="nucleotide sequence ID" value="NZ_VUMV01000003.1"/>
</dbReference>
<feature type="transmembrane region" description="Helical" evidence="8">
    <location>
        <begin position="355"/>
        <end position="380"/>
    </location>
</feature>
<evidence type="ECO:0000256" key="2">
    <source>
        <dbReference type="ARBA" id="ARBA00009904"/>
    </source>
</evidence>
<sequence length="647" mass="74077">MILKMKFLSITGPKADIDRVVEKYLSRYEIHLENALAELKTVQTLTPYIEINPYKEALQKAEEYVSMLPAGRKPSAKPMTIEEALNTVNQTDVPFVKNQNEREALRNDRKTYEEQMTTLEPFQSLPVRFEDMMNYHFIHYRFGRIAREFFTKFENYIYENSNSVFYQCYSNSQYVYGVYFTPKNNHQKVDAVYASLHFERIYMSDQFRGTPQEEYRNAQAAIRRIDAGIQKCTREMQSLLEKEAGTILEARDLLKSYSSHFDVRKMAALTKSKSQTFYILCGWMSEKDAAAFQEDIKDETEIFCMVEDDDANIDSQPPTKLENPRFFKPFEMFVRMYGLPGYHEFDPTVYLTLTYAFIFGIMFGDFGQGLCLLIGGFLLYKWKGKPLAAIIGTAGIFSTIFGLIYNSFFGFEEFLPYDALIHPKDDMVRLPGLGNINTVFVLAIAFGMFMILFDIVLAIINAVKQKDVENTWFSQNAVAGLVFYGSIVAMVFLIMTGHGGMGTVLKILIVLAVLGLVGIFLKEMLARMVQHRKPFIEGGKGMYFVQAFFETFETLLSYLSNTLSYVRIGAYAVSHVAMMQVVMLLATGSGSSPNIIGVVLGNIFVMLMEGLMVGIQVLRLEYYEMFSRFYKGDGREFKPFIRKAGQN</sequence>
<evidence type="ECO:0000256" key="6">
    <source>
        <dbReference type="ARBA" id="ARBA00023065"/>
    </source>
</evidence>
<keyword evidence="5 8" id="KW-1133">Transmembrane helix</keyword>
<dbReference type="GO" id="GO:0046961">
    <property type="term" value="F:proton-transporting ATPase activity, rotational mechanism"/>
    <property type="evidence" value="ECO:0007669"/>
    <property type="project" value="InterPro"/>
</dbReference>
<comment type="similarity">
    <text evidence="2">Belongs to the V-ATPase 116 kDa subunit family.</text>
</comment>
<dbReference type="GO" id="GO:0007035">
    <property type="term" value="P:vacuolar acidification"/>
    <property type="evidence" value="ECO:0007669"/>
    <property type="project" value="TreeGrafter"/>
</dbReference>
<evidence type="ECO:0000256" key="3">
    <source>
        <dbReference type="ARBA" id="ARBA00022448"/>
    </source>
</evidence>
<keyword evidence="4 8" id="KW-0812">Transmembrane</keyword>
<protein>
    <submittedName>
        <fullName evidence="9">ATPase</fullName>
    </submittedName>
</protein>